<reference evidence="1" key="1">
    <citation type="journal article" date="2022" name="Phytopathology">
        <title>Whole genome sequencing-based tracing of a 2022 introduction and outbreak of Xanthomonas hortorum pv. pelargonii.</title>
        <authorList>
            <person name="Iruegas Bocardo F."/>
            <person name="Weisberg A.J."/>
            <person name="Riutta E.R."/>
            <person name="Kilday K.B."/>
            <person name="Bonkowski J.C."/>
            <person name="Creswell T.C."/>
            <person name="Daughtrey M."/>
            <person name="Rane K.K."/>
            <person name="Grunwald N.J."/>
            <person name="Chang J.H."/>
            <person name="Putnam M."/>
        </authorList>
    </citation>
    <scope>NUCLEOTIDE SEQUENCE</scope>
    <source>
        <strain evidence="1">22-338</strain>
    </source>
</reference>
<name>A0A9X4BQM1_9XANT</name>
<organism evidence="1 2">
    <name type="scientific">Xanthomonas hortorum pv. hederae</name>
    <dbReference type="NCBI Taxonomy" id="453603"/>
    <lineage>
        <taxon>Bacteria</taxon>
        <taxon>Pseudomonadati</taxon>
        <taxon>Pseudomonadota</taxon>
        <taxon>Gammaproteobacteria</taxon>
        <taxon>Lysobacterales</taxon>
        <taxon>Lysobacteraceae</taxon>
        <taxon>Xanthomonas</taxon>
    </lineage>
</organism>
<protein>
    <submittedName>
        <fullName evidence="1">Uncharacterized protein</fullName>
    </submittedName>
</protein>
<comment type="caution">
    <text evidence="1">The sequence shown here is derived from an EMBL/GenBank/DDBJ whole genome shotgun (WGS) entry which is preliminary data.</text>
</comment>
<dbReference type="AlphaFoldDB" id="A0A9X4BQM1"/>
<evidence type="ECO:0000313" key="2">
    <source>
        <dbReference type="Proteomes" id="UP001140230"/>
    </source>
</evidence>
<dbReference type="Proteomes" id="UP001140230">
    <property type="component" value="Unassembled WGS sequence"/>
</dbReference>
<dbReference type="RefSeq" id="WP_146094690.1">
    <property type="nucleotide sequence ID" value="NZ_CP168173.1"/>
</dbReference>
<sequence length="85" mass="8746">MHCVPTTASLSINSKGVVNTTGYAVLANLGADVAIRVFALNVLLFPASSNALSSLAEAYEANGDLARSSGIRQSIKNMPALPGKQ</sequence>
<reference evidence="1" key="2">
    <citation type="submission" date="2022-08" db="EMBL/GenBank/DDBJ databases">
        <authorList>
            <person name="Iruegas-Bocardo F."/>
            <person name="Weisberg A.J."/>
            <person name="Riutta E.R."/>
            <person name="Kilday K."/>
            <person name="Bonkowski J.C."/>
            <person name="Creswell T."/>
            <person name="Daughtrey M.L."/>
            <person name="Rane K."/>
            <person name="Grunwald N.J."/>
            <person name="Chang J.H."/>
            <person name="Putnam M.L."/>
        </authorList>
    </citation>
    <scope>NUCLEOTIDE SEQUENCE</scope>
    <source>
        <strain evidence="1">22-338</strain>
    </source>
</reference>
<accession>A0A9X4BQM1</accession>
<gene>
    <name evidence="1" type="ORF">NY667_09275</name>
</gene>
<dbReference type="EMBL" id="JANWTP010000023">
    <property type="protein sequence ID" value="MDC8638009.1"/>
    <property type="molecule type" value="Genomic_DNA"/>
</dbReference>
<evidence type="ECO:0000313" key="1">
    <source>
        <dbReference type="EMBL" id="MDC8638009.1"/>
    </source>
</evidence>
<proteinExistence type="predicted"/>